<dbReference type="RefSeq" id="XP_023629350.1">
    <property type="nucleotide sequence ID" value="XM_023773582.1"/>
</dbReference>
<dbReference type="Proteomes" id="UP000225277">
    <property type="component" value="Unassembled WGS sequence"/>
</dbReference>
<evidence type="ECO:0000313" key="1">
    <source>
        <dbReference type="EMBL" id="CZT22461.1"/>
    </source>
</evidence>
<keyword evidence="2" id="KW-1185">Reference proteome</keyword>
<dbReference type="GeneID" id="35603429"/>
<accession>A0A2D3UZV1</accession>
<name>A0A2D3UZV1_9PEZI</name>
<dbReference type="AlphaFoldDB" id="A0A2D3UZV1"/>
<sequence>MTSQAFNLDFVRVQLDPYFYNEQDEDECNGKAHNNDEQRPTSRIEENGCHTENLPFKGFIYDIMTTGFSRQKKHGSTCDLLFYQGEQCTAPLVWALENVNHPTGYCHIIPGYTARSVRLTCRPNYQPPAWKKDMVEPALNVNEIPLDGGD</sequence>
<gene>
    <name evidence="1" type="ORF">RCC_08331</name>
</gene>
<proteinExistence type="predicted"/>
<evidence type="ECO:0000313" key="2">
    <source>
        <dbReference type="Proteomes" id="UP000225277"/>
    </source>
</evidence>
<reference evidence="1 2" key="1">
    <citation type="submission" date="2016-03" db="EMBL/GenBank/DDBJ databases">
        <authorList>
            <person name="Ploux O."/>
        </authorList>
    </citation>
    <scope>NUCLEOTIDE SEQUENCE [LARGE SCALE GENOMIC DNA]</scope>
    <source>
        <strain evidence="1 2">URUG2</strain>
    </source>
</reference>
<protein>
    <submittedName>
        <fullName evidence="1">Uncharacterized protein</fullName>
    </submittedName>
</protein>
<dbReference type="EMBL" id="FJUY01000013">
    <property type="protein sequence ID" value="CZT22461.1"/>
    <property type="molecule type" value="Genomic_DNA"/>
</dbReference>
<organism evidence="1 2">
    <name type="scientific">Ramularia collo-cygni</name>
    <dbReference type="NCBI Taxonomy" id="112498"/>
    <lineage>
        <taxon>Eukaryota</taxon>
        <taxon>Fungi</taxon>
        <taxon>Dikarya</taxon>
        <taxon>Ascomycota</taxon>
        <taxon>Pezizomycotina</taxon>
        <taxon>Dothideomycetes</taxon>
        <taxon>Dothideomycetidae</taxon>
        <taxon>Mycosphaerellales</taxon>
        <taxon>Mycosphaerellaceae</taxon>
        <taxon>Ramularia</taxon>
    </lineage>
</organism>